<reference evidence="1 2" key="1">
    <citation type="journal article" date="2004" name="Appl. Environ. Microbiol.">
        <title>Mineralization of individual congeners of linear alkylbenzenesulfonate by defined pairs of heterotrophic bacteria.</title>
        <authorList>
            <person name="Schleheck D."/>
            <person name="Knepper T.P."/>
            <person name="Fischer K."/>
            <person name="Cook A.M."/>
        </authorList>
    </citation>
    <scope>NUCLEOTIDE SEQUENCE [LARGE SCALE GENOMIC DNA]</scope>
    <source>
        <strain evidence="2">DSM 14576 / KF-1</strain>
    </source>
</reference>
<dbReference type="Proteomes" id="UP000003039">
    <property type="component" value="Unassembled WGS sequence"/>
</dbReference>
<dbReference type="AlphaFoldDB" id="B7WVW1"/>
<proteinExistence type="predicted"/>
<organism evidence="1 2">
    <name type="scientific">Comamonas testosteroni (strain DSM 14576 / KF-1)</name>
    <name type="common">Pseudomonas testosteroni</name>
    <dbReference type="NCBI Taxonomy" id="399795"/>
    <lineage>
        <taxon>Bacteria</taxon>
        <taxon>Pseudomonadati</taxon>
        <taxon>Pseudomonadota</taxon>
        <taxon>Betaproteobacteria</taxon>
        <taxon>Burkholderiales</taxon>
        <taxon>Comamonadaceae</taxon>
        <taxon>Comamonas</taxon>
    </lineage>
</organism>
<sequence>MRMPWQLSQCSNVALMYSGPSSQRITSGLPRQAMICVSTQFTRYEGREKSTFCESFRDDLSLDLLLDVHLAKPLVLFPQLFHASMSDASMPQKLACHL</sequence>
<accession>B7WVW1</accession>
<evidence type="ECO:0000313" key="2">
    <source>
        <dbReference type="Proteomes" id="UP000003039"/>
    </source>
</evidence>
<comment type="caution">
    <text evidence="1">The sequence shown here is derived from an EMBL/GenBank/DDBJ whole genome shotgun (WGS) entry which is preliminary data.</text>
</comment>
<name>B7WVW1_COMTK</name>
<gene>
    <name evidence="1" type="ORF">CtesDRAFT_PD2679</name>
</gene>
<evidence type="ECO:0000313" key="1">
    <source>
        <dbReference type="EMBL" id="EED67733.1"/>
    </source>
</evidence>
<dbReference type="EMBL" id="AAUJ02000001">
    <property type="protein sequence ID" value="EED67733.1"/>
    <property type="molecule type" value="Genomic_DNA"/>
</dbReference>
<protein>
    <submittedName>
        <fullName evidence="1">Uncharacterized protein</fullName>
    </submittedName>
</protein>